<feature type="domain" description="SLH" evidence="1">
    <location>
        <begin position="2105"/>
        <end position="2164"/>
    </location>
</feature>
<protein>
    <recommendedName>
        <fullName evidence="1">SLH domain-containing protein</fullName>
    </recommendedName>
</protein>
<gene>
    <name evidence="2" type="ORF">GCM10010911_54210</name>
</gene>
<dbReference type="Gene3D" id="2.60.40.1080">
    <property type="match status" value="1"/>
</dbReference>
<dbReference type="EMBL" id="BMHP01000004">
    <property type="protein sequence ID" value="GGD88792.1"/>
    <property type="molecule type" value="Genomic_DNA"/>
</dbReference>
<dbReference type="SUPFAM" id="SSF56300">
    <property type="entry name" value="Metallo-dependent phosphatases"/>
    <property type="match status" value="1"/>
</dbReference>
<reference evidence="2" key="1">
    <citation type="journal article" date="2014" name="Int. J. Syst. Evol. Microbiol.">
        <title>Complete genome sequence of Corynebacterium casei LMG S-19264T (=DSM 44701T), isolated from a smear-ripened cheese.</title>
        <authorList>
            <consortium name="US DOE Joint Genome Institute (JGI-PGF)"/>
            <person name="Walter F."/>
            <person name="Albersmeier A."/>
            <person name="Kalinowski J."/>
            <person name="Ruckert C."/>
        </authorList>
    </citation>
    <scope>NUCLEOTIDE SEQUENCE</scope>
    <source>
        <strain evidence="2">CGMCC 1.15178</strain>
    </source>
</reference>
<dbReference type="SUPFAM" id="SSF75011">
    <property type="entry name" value="3-carboxy-cis,cis-mucoante lactonizing enzyme"/>
    <property type="match status" value="1"/>
</dbReference>
<feature type="domain" description="SLH" evidence="1">
    <location>
        <begin position="2039"/>
        <end position="2102"/>
    </location>
</feature>
<dbReference type="PANTHER" id="PTHR43143">
    <property type="entry name" value="METALLOPHOSPHOESTERASE, CALCINEURIN SUPERFAMILY"/>
    <property type="match status" value="1"/>
</dbReference>
<dbReference type="Gene3D" id="3.60.21.10">
    <property type="match status" value="1"/>
</dbReference>
<comment type="caution">
    <text evidence="2">The sequence shown here is derived from an EMBL/GenBank/DDBJ whole genome shotgun (WGS) entry which is preliminary data.</text>
</comment>
<dbReference type="InterPro" id="IPR004843">
    <property type="entry name" value="Calcineurin-like_PHP"/>
</dbReference>
<accession>A0A916ZCU8</accession>
<dbReference type="Pfam" id="PF00395">
    <property type="entry name" value="SLH"/>
    <property type="match status" value="3"/>
</dbReference>
<dbReference type="InterPro" id="IPR001119">
    <property type="entry name" value="SLH_dom"/>
</dbReference>
<dbReference type="Pfam" id="PF00149">
    <property type="entry name" value="Metallophos"/>
    <property type="match status" value="1"/>
</dbReference>
<dbReference type="InterPro" id="IPR029052">
    <property type="entry name" value="Metallo-depent_PP-like"/>
</dbReference>
<dbReference type="PANTHER" id="PTHR43143:SF1">
    <property type="entry name" value="SERINE_THREONINE-PROTEIN PHOSPHATASE CPPED1"/>
    <property type="match status" value="1"/>
</dbReference>
<dbReference type="GO" id="GO:0016787">
    <property type="term" value="F:hydrolase activity"/>
    <property type="evidence" value="ECO:0007669"/>
    <property type="project" value="InterPro"/>
</dbReference>
<name>A0A916ZCU8_9BACL</name>
<sequence length="2164" mass="232425">MPKRIKKWANPLRNLILLISIIVNIIPPITASAAEAVTSLAGNGTMGDPFKISNEAELLFAVGKMNASDAIYSNSKTYALTADIALTSNFPMINTFTGTFDGQGHKITGLIIEVDNMGGNVGFIKNASGSALIKDLIIENASVTRNFTSVIRTQDGILVGYMTGTGYISGVQVTGSITVSVTGAPAGDHDHAVGGIVGSSYTPTVNGTVIEDSFFKGTVKLESDVGFKVAQVGGIVGFTTNSILRRNIAMGDIYNNVPLNDNATYFNASLIAGVLPNNSTIENAVAYDGTIHYKWDVLAGRTTNRDIGSLFANIPSPLKGSNNLASEEIMMQRDEGSDQNPYRITTKPNTDTVVNSIIKTKTPSDLQQQATYEAINWDFDTRWKMDAVNGYPVLSYEENPDAYQLFGDGTAADPFQISNEEELLFAVERMNDSDATYRSSKAYALTSDIALTQKFPMIDSFSGVLDGRGHKITGLTIVAGDTGGNVGFIRTSTGSALIKDLIIEGASVTRNFTSVMRTQDGILVGYLGQTSRVSGVQVTGSITVSVTGASGDHDHVVGGIVGSAYTATVDGTTIEDSLFNGTVKIDGDVAFKVAQAGGIVGNTTNSIVRRNIAMGDIYNDVTPTATATYFNASLIAGVLTNNSTLENNVAYDGTIHYKWDVLTGRTISRDIGSLYGNTPSPVKGSNNLASEEIMMQRDEGSDQNPYRITTKPNIENVVNSIIMTKTPSDLQLQATYEAMNWDFDTRWKMDAVNGYPVLKFTSDISEHEEPLYTIAAFSDMHIDYGLQNNADTVRAQTRVAMAKIKEEENPDVVVISGDSISTHGSPVWDDETFDKVTSQMTEAFRQTSKDGKVLYTNGNHDYEVGLTQYNSGAYIDAVMQADVGEYADVLYEDAARKSNLMAYHYEINGIHFIGINTPYNGDGAITDSIYTPESVTWVENILAQIGQEQPVIVMGHYGFLDSRGLTPNYGLHNSNGMETKLRNILLNYPNLLYIYGHDHGGPEQFIERDTYERVTSYNADGSIEPIRNTRSSGFVSSFAGSLSYYNNRFNAGWLSAAQPLVVQSLMIYVYADHYELQMKNYGQQTGPVATPRSYKIPLKSLIHSPVYTIDRGRSIVTNIAHKTTISDFIQGFDNADEIKVFDVAGTGITDTSRYIRSDMTVKRIVNGAEGDSLRVLVNKAAPDANGPYPLDTVPSSADTEMVVGTDQKDNKIVVYKQNSADWNDSSSVVWSWKPTAAEGFRNIEKYTNVSDAKLRYSDFYGGYVVITTASGGFVGVIDYETGESLYSRNIVVENNPHSIELLPDGNMVVASSTGNTVTLYAASQGDSSGYYSRLTLPGAHGVTWDPKRNVLWAIGDYQVVGYEITGTMEQPILTPREDLACDLPFVQGDIGAWGHDLYPVYGNSDLFWVVTGDNVFQFNAATLSVTSDFEGYDDIYSANIKSIGNQPFSGTIIRAVPNGILNPNWNTDKVDLYQPDGQGGYTHEQRIQSWETFYKARVWYYAYQKTSENPDFVPVGSMTNVPMTTTAGVDLTLTGTVNPLTSTNKTVVWSVKNAGTTGATISGSILSTTTAGVVTVTATVVNGATASTNYTQDFDIMVIAAPSVTNVSVSPAMVEVQKGGTQNFNAIVTAQGGAPESVIWSVYGNHAATTAITNDGTLTIASDETATPLTVTATSVFDGTKYGTGTVTVTETAVQQKVISVTVSPSTTSVQNGQTKLFTAVVAVQGGAAQTVTWEVSGNNSGSTTITDGLLTVGADETAETLTVTARSDFDGTRFGTATVTVTLANKILQSIVQPANITGLTNGTPKMAEAFGLPSSVTLVTYDGNVSAAVNWDVASSSYNQFSASAQTFTVNGTVTLPSGVTNPENVGLSVTVTVSINARSDTPAQVTPVTYTVTASAGANGSISPSGAVKVTSGASQTFTIKANDGYKIAGVTADGQNIGIVSTFTFHNVTDSHSISASFVKDEIVITDPGAPTGEPSPFDDVNESAWYYDDVAYVFAHGLMKGTGENTFSPNMELTRGMIATTLGQHYGVDVSKYAETSFDDVKSDKYYAPYVGWVREAGIANGMGNNKFDPDAPITRQDLAVILMRYADFTGLSFPVVRGYTDFKDDADISSYARDAIETFFKAEIFSGKPGEVFDPKGVATRAEVAVILHRFLETAIKE</sequence>
<evidence type="ECO:0000313" key="2">
    <source>
        <dbReference type="EMBL" id="GGD88792.1"/>
    </source>
</evidence>
<dbReference type="Gene3D" id="2.160.20.110">
    <property type="match status" value="2"/>
</dbReference>
<feature type="domain" description="SLH" evidence="1">
    <location>
        <begin position="1978"/>
        <end position="2038"/>
    </location>
</feature>
<dbReference type="PROSITE" id="PS51272">
    <property type="entry name" value="SLH"/>
    <property type="match status" value="3"/>
</dbReference>
<proteinExistence type="predicted"/>
<dbReference type="Pfam" id="PF20138">
    <property type="entry name" value="DUF6528"/>
    <property type="match status" value="1"/>
</dbReference>
<dbReference type="InterPro" id="IPR051918">
    <property type="entry name" value="STPP_CPPED1"/>
</dbReference>
<dbReference type="InterPro" id="IPR045383">
    <property type="entry name" value="DUF6528"/>
</dbReference>
<dbReference type="Proteomes" id="UP000612456">
    <property type="component" value="Unassembled WGS sequence"/>
</dbReference>
<evidence type="ECO:0000313" key="3">
    <source>
        <dbReference type="Proteomes" id="UP000612456"/>
    </source>
</evidence>
<evidence type="ECO:0000259" key="1">
    <source>
        <dbReference type="PROSITE" id="PS51272"/>
    </source>
</evidence>
<keyword evidence="3" id="KW-1185">Reference proteome</keyword>
<organism evidence="2 3">
    <name type="scientific">Paenibacillus nasutitermitis</name>
    <dbReference type="NCBI Taxonomy" id="1652958"/>
    <lineage>
        <taxon>Bacteria</taxon>
        <taxon>Bacillati</taxon>
        <taxon>Bacillota</taxon>
        <taxon>Bacilli</taxon>
        <taxon>Bacillales</taxon>
        <taxon>Paenibacillaceae</taxon>
        <taxon>Paenibacillus</taxon>
    </lineage>
</organism>
<reference evidence="2" key="2">
    <citation type="submission" date="2020-09" db="EMBL/GenBank/DDBJ databases">
        <authorList>
            <person name="Sun Q."/>
            <person name="Zhou Y."/>
        </authorList>
    </citation>
    <scope>NUCLEOTIDE SEQUENCE</scope>
    <source>
        <strain evidence="2">CGMCC 1.15178</strain>
    </source>
</reference>
<dbReference type="RefSeq" id="WP_188996925.1">
    <property type="nucleotide sequence ID" value="NZ_BMHP01000004.1"/>
</dbReference>